<dbReference type="CDD" id="cd03036">
    <property type="entry name" value="ArsC_like"/>
    <property type="match status" value="1"/>
</dbReference>
<dbReference type="InterPro" id="IPR006660">
    <property type="entry name" value="Arsenate_reductase-like"/>
</dbReference>
<accession>A0A844G1M9</accession>
<gene>
    <name evidence="3" type="ORF">FYJ85_07065</name>
</gene>
<dbReference type="Proteomes" id="UP000435649">
    <property type="component" value="Unassembled WGS sequence"/>
</dbReference>
<evidence type="ECO:0000313" key="3">
    <source>
        <dbReference type="EMBL" id="MST96805.1"/>
    </source>
</evidence>
<dbReference type="InterPro" id="IPR006504">
    <property type="entry name" value="Tscrpt_reg_Spx/MgsR"/>
</dbReference>
<dbReference type="AlphaFoldDB" id="A0A844G1M9"/>
<proteinExistence type="inferred from homology"/>
<keyword evidence="4" id="KW-1185">Reference proteome</keyword>
<dbReference type="RefSeq" id="WP_106052232.1">
    <property type="nucleotide sequence ID" value="NZ_CALXOB010000026.1"/>
</dbReference>
<comment type="similarity">
    <text evidence="1 2">Belongs to the ArsC family.</text>
</comment>
<dbReference type="EMBL" id="VUNS01000005">
    <property type="protein sequence ID" value="MST96805.1"/>
    <property type="molecule type" value="Genomic_DNA"/>
</dbReference>
<dbReference type="PANTHER" id="PTHR30041:SF8">
    <property type="entry name" value="PROTEIN YFFB"/>
    <property type="match status" value="1"/>
</dbReference>
<sequence length="119" mass="13421">MSYLFICYPKCSTCRKAEEFLKERGIAYRFRNIVEERPAAGELAKWIAASGLPVRRFFNTSGMLYRAGKLSERLPGMSDAEKIELLASDGMLVKRPLLVGDDGSVRVGFRPEEWADLKA</sequence>
<evidence type="ECO:0000256" key="1">
    <source>
        <dbReference type="ARBA" id="ARBA00007198"/>
    </source>
</evidence>
<dbReference type="InterPro" id="IPR036249">
    <property type="entry name" value="Thioredoxin-like_sf"/>
</dbReference>
<dbReference type="NCBIfam" id="TIGR01617">
    <property type="entry name" value="arsC_related"/>
    <property type="match status" value="1"/>
</dbReference>
<comment type="caution">
    <text evidence="3">The sequence shown here is derived from an EMBL/GenBank/DDBJ whole genome shotgun (WGS) entry which is preliminary data.</text>
</comment>
<dbReference type="PANTHER" id="PTHR30041">
    <property type="entry name" value="ARSENATE REDUCTASE"/>
    <property type="match status" value="1"/>
</dbReference>
<protein>
    <submittedName>
        <fullName evidence="3">Arsenate reductase family protein</fullName>
    </submittedName>
</protein>
<name>A0A844G1M9_9BACT</name>
<reference evidence="3 4" key="1">
    <citation type="submission" date="2019-08" db="EMBL/GenBank/DDBJ databases">
        <title>In-depth cultivation of the pig gut microbiome towards novel bacterial diversity and tailored functional studies.</title>
        <authorList>
            <person name="Wylensek D."/>
            <person name="Hitch T.C.A."/>
            <person name="Clavel T."/>
        </authorList>
    </citation>
    <scope>NUCLEOTIDE SEQUENCE [LARGE SCALE GENOMIC DNA]</scope>
    <source>
        <strain evidence="3 4">BBE-744-WT-12</strain>
    </source>
</reference>
<evidence type="ECO:0000256" key="2">
    <source>
        <dbReference type="PROSITE-ProRule" id="PRU01282"/>
    </source>
</evidence>
<dbReference type="Gene3D" id="3.40.30.10">
    <property type="entry name" value="Glutaredoxin"/>
    <property type="match status" value="1"/>
</dbReference>
<dbReference type="SUPFAM" id="SSF52833">
    <property type="entry name" value="Thioredoxin-like"/>
    <property type="match status" value="1"/>
</dbReference>
<evidence type="ECO:0000313" key="4">
    <source>
        <dbReference type="Proteomes" id="UP000435649"/>
    </source>
</evidence>
<dbReference type="PROSITE" id="PS51353">
    <property type="entry name" value="ARSC"/>
    <property type="match status" value="1"/>
</dbReference>
<organism evidence="3 4">
    <name type="scientific">Victivallis lenta</name>
    <dbReference type="NCBI Taxonomy" id="2606640"/>
    <lineage>
        <taxon>Bacteria</taxon>
        <taxon>Pseudomonadati</taxon>
        <taxon>Lentisphaerota</taxon>
        <taxon>Lentisphaeria</taxon>
        <taxon>Victivallales</taxon>
        <taxon>Victivallaceae</taxon>
        <taxon>Victivallis</taxon>
    </lineage>
</organism>
<dbReference type="Pfam" id="PF03960">
    <property type="entry name" value="ArsC"/>
    <property type="match status" value="1"/>
</dbReference>